<protein>
    <submittedName>
        <fullName evidence="2">Uncharacterized protein</fullName>
    </submittedName>
</protein>
<feature type="transmembrane region" description="Helical" evidence="1">
    <location>
        <begin position="12"/>
        <end position="30"/>
    </location>
</feature>
<comment type="caution">
    <text evidence="2">The sequence shown here is derived from an EMBL/GenBank/DDBJ whole genome shotgun (WGS) entry which is preliminary data.</text>
</comment>
<dbReference type="RefSeq" id="WP_032549074.1">
    <property type="nucleotide sequence ID" value="NZ_BTGL01000001.1"/>
</dbReference>
<organism evidence="2 3">
    <name type="scientific">Vibrio fortis</name>
    <dbReference type="NCBI Taxonomy" id="212667"/>
    <lineage>
        <taxon>Bacteria</taxon>
        <taxon>Pseudomonadati</taxon>
        <taxon>Pseudomonadota</taxon>
        <taxon>Gammaproteobacteria</taxon>
        <taxon>Vibrionales</taxon>
        <taxon>Vibrionaceae</taxon>
        <taxon>Vibrio</taxon>
    </lineage>
</organism>
<proteinExistence type="predicted"/>
<dbReference type="AlphaFoldDB" id="A0A066V0Q2"/>
<keyword evidence="1" id="KW-0472">Membrane</keyword>
<dbReference type="STRING" id="212667.VFDL14_04950"/>
<keyword evidence="1" id="KW-0812">Transmembrane</keyword>
<accession>A0A066V0Q2</accession>
<dbReference type="OrthoDB" id="5917376at2"/>
<evidence type="ECO:0000313" key="2">
    <source>
        <dbReference type="EMBL" id="KDN30084.1"/>
    </source>
</evidence>
<dbReference type="Proteomes" id="UP000027219">
    <property type="component" value="Unassembled WGS sequence"/>
</dbReference>
<keyword evidence="1" id="KW-1133">Transmembrane helix</keyword>
<sequence>MAAQKLTKGRLVQIIVMLSILLAAFTWRTVTYENNETVDCILSTPCEITIDKYNVRVSSDNHNYLIETSESNKIDISYEGDGSLVAKSPSSWLLTTDEPTSQITVTTTQQDHSVSVTLSK</sequence>
<gene>
    <name evidence="2" type="ORF">VFDL14_04950</name>
</gene>
<keyword evidence="3" id="KW-1185">Reference proteome</keyword>
<dbReference type="EMBL" id="JFFR01000002">
    <property type="protein sequence ID" value="KDN30084.1"/>
    <property type="molecule type" value="Genomic_DNA"/>
</dbReference>
<evidence type="ECO:0000313" key="3">
    <source>
        <dbReference type="Proteomes" id="UP000027219"/>
    </source>
</evidence>
<name>A0A066V0Q2_9VIBR</name>
<reference evidence="2 3" key="1">
    <citation type="submission" date="2014-02" db="EMBL/GenBank/DDBJ databases">
        <title>Vibrio fortis Dalian14 Genome Sequencing.</title>
        <authorList>
            <person name="Wang Y."/>
            <person name="Song L."/>
            <person name="Liu G."/>
            <person name="Ding J."/>
        </authorList>
    </citation>
    <scope>NUCLEOTIDE SEQUENCE [LARGE SCALE GENOMIC DNA]</scope>
    <source>
        <strain evidence="2 3">Dalian14</strain>
    </source>
</reference>
<evidence type="ECO:0000256" key="1">
    <source>
        <dbReference type="SAM" id="Phobius"/>
    </source>
</evidence>